<name>A0AAY5KBN3_ESOLU</name>
<comment type="subcellular location">
    <subcellularLocation>
        <location evidence="3">Secreted</location>
    </subcellularLocation>
</comment>
<evidence type="ECO:0000256" key="2">
    <source>
        <dbReference type="ARBA" id="ARBA00003508"/>
    </source>
</evidence>
<evidence type="ECO:0000256" key="8">
    <source>
        <dbReference type="ARBA" id="ARBA00022963"/>
    </source>
</evidence>
<dbReference type="GO" id="GO:0007586">
    <property type="term" value="P:digestion"/>
    <property type="evidence" value="ECO:0007669"/>
    <property type="project" value="UniProtKB-KW"/>
</dbReference>
<reference evidence="14" key="3">
    <citation type="submission" date="2025-09" db="UniProtKB">
        <authorList>
            <consortium name="Ensembl"/>
        </authorList>
    </citation>
    <scope>IDENTIFICATION</scope>
</reference>
<evidence type="ECO:0000256" key="10">
    <source>
        <dbReference type="ARBA" id="ARBA00023157"/>
    </source>
</evidence>
<dbReference type="GO" id="GO:0005576">
    <property type="term" value="C:extracellular region"/>
    <property type="evidence" value="ECO:0007669"/>
    <property type="project" value="UniProtKB-SubCell"/>
</dbReference>
<comment type="function">
    <text evidence="1">Enterostatin has a biological activity as a satiety signal.</text>
</comment>
<dbReference type="GO" id="GO:0008047">
    <property type="term" value="F:enzyme activator activity"/>
    <property type="evidence" value="ECO:0007669"/>
    <property type="project" value="InterPro"/>
</dbReference>
<dbReference type="Gene3D" id="2.10.80.10">
    <property type="entry name" value="Lipase, subunit A"/>
    <property type="match status" value="1"/>
</dbReference>
<evidence type="ECO:0000313" key="15">
    <source>
        <dbReference type="Proteomes" id="UP000265140"/>
    </source>
</evidence>
<comment type="subunit">
    <text evidence="4">Forms a 1:1 stoichiometric complex with pancreatic lipase.</text>
</comment>
<dbReference type="PROSITE" id="PS51342">
    <property type="entry name" value="COLIPASE_2"/>
    <property type="match status" value="1"/>
</dbReference>
<reference evidence="14" key="2">
    <citation type="submission" date="2025-08" db="UniProtKB">
        <authorList>
            <consortium name="Ensembl"/>
        </authorList>
    </citation>
    <scope>IDENTIFICATION</scope>
</reference>
<keyword evidence="7" id="KW-0222">Digestion</keyword>
<dbReference type="PANTHER" id="PTHR10041:SF9">
    <property type="entry name" value="COLIPASE"/>
    <property type="match status" value="1"/>
</dbReference>
<dbReference type="Pfam" id="PF02740">
    <property type="entry name" value="Colipase_C"/>
    <property type="match status" value="1"/>
</dbReference>
<feature type="signal peptide" evidence="11">
    <location>
        <begin position="1"/>
        <end position="19"/>
    </location>
</feature>
<dbReference type="SMART" id="SM00023">
    <property type="entry name" value="COLIPASE"/>
    <property type="match status" value="1"/>
</dbReference>
<keyword evidence="9" id="KW-0443">Lipid metabolism</keyword>
<evidence type="ECO:0000256" key="5">
    <source>
        <dbReference type="ARBA" id="ARBA00022525"/>
    </source>
</evidence>
<keyword evidence="8" id="KW-0442">Lipid degradation</keyword>
<evidence type="ECO:0000313" key="14">
    <source>
        <dbReference type="Ensembl" id="ENSELUP00000083672.1"/>
    </source>
</evidence>
<dbReference type="Proteomes" id="UP000265140">
    <property type="component" value="Chromosome 12"/>
</dbReference>
<dbReference type="CDD" id="cd23011">
    <property type="entry name" value="CLPS"/>
    <property type="match status" value="1"/>
</dbReference>
<keyword evidence="5" id="KW-0964">Secreted</keyword>
<accession>A0AAY5KBN3</accession>
<dbReference type="KEGG" id="els:105023762"/>
<evidence type="ECO:0008006" key="16">
    <source>
        <dbReference type="Google" id="ProtNLM"/>
    </source>
</evidence>
<dbReference type="InterPro" id="IPR017915">
    <property type="entry name" value="Colipase_CS"/>
</dbReference>
<reference evidence="14 15" key="1">
    <citation type="submission" date="2020-02" db="EMBL/GenBank/DDBJ databases">
        <title>Esox lucius (northern pike) genome, fEsoLuc1, primary haplotype.</title>
        <authorList>
            <person name="Myers G."/>
            <person name="Karagic N."/>
            <person name="Meyer A."/>
            <person name="Pippel M."/>
            <person name="Reichard M."/>
            <person name="Winkler S."/>
            <person name="Tracey A."/>
            <person name="Sims Y."/>
            <person name="Howe K."/>
            <person name="Rhie A."/>
            <person name="Formenti G."/>
            <person name="Durbin R."/>
            <person name="Fedrigo O."/>
            <person name="Jarvis E.D."/>
        </authorList>
    </citation>
    <scope>NUCLEOTIDE SEQUENCE [LARGE SCALE GENOMIC DNA]</scope>
</reference>
<dbReference type="InterPro" id="IPR017913">
    <property type="entry name" value="Colipase_N"/>
</dbReference>
<dbReference type="PANTHER" id="PTHR10041">
    <property type="entry name" value="COLIPASE"/>
    <property type="match status" value="1"/>
</dbReference>
<evidence type="ECO:0000256" key="9">
    <source>
        <dbReference type="ARBA" id="ARBA00023098"/>
    </source>
</evidence>
<evidence type="ECO:0000256" key="6">
    <source>
        <dbReference type="ARBA" id="ARBA00022729"/>
    </source>
</evidence>
<gene>
    <name evidence="14" type="primary">CLPS</name>
</gene>
<dbReference type="Ensembl" id="ENSELUT00000095618.1">
    <property type="protein sequence ID" value="ENSELUP00000083672.1"/>
    <property type="gene ID" value="ENSELUG00000044146.1"/>
</dbReference>
<sequence>MRTLLLASLGCLFLAVTFAFPASDKEKGIILNLKNGEICAVSMQCKSSCCQRNTGTSIPRCAPLSAENQKCSKLSVYATYYHCKCERGLKCKGDWSVGGTVTNTNFGICEDRNGKTNATS</sequence>
<dbReference type="GeneID" id="105023762"/>
<dbReference type="InterPro" id="IPR001981">
    <property type="entry name" value="Colipase"/>
</dbReference>
<evidence type="ECO:0000256" key="4">
    <source>
        <dbReference type="ARBA" id="ARBA00011263"/>
    </source>
</evidence>
<feature type="domain" description="Colipase N-terminal" evidence="12">
    <location>
        <begin position="27"/>
        <end position="63"/>
    </location>
</feature>
<evidence type="ECO:0000259" key="12">
    <source>
        <dbReference type="Pfam" id="PF01114"/>
    </source>
</evidence>
<dbReference type="PROSITE" id="PS00121">
    <property type="entry name" value="COLIPASE_1"/>
    <property type="match status" value="1"/>
</dbReference>
<comment type="function">
    <text evidence="2">Colipase is a cofactor of pancreatic lipase. It allows the lipase to anchor itself to the lipid-water interface. Without colipase the enzyme is washed off by bile salts, which have an inhibitory effect on the lipase.</text>
</comment>
<dbReference type="GO" id="GO:0016042">
    <property type="term" value="P:lipid catabolic process"/>
    <property type="evidence" value="ECO:0007669"/>
    <property type="project" value="UniProtKB-KW"/>
</dbReference>
<dbReference type="Pfam" id="PF01114">
    <property type="entry name" value="Colipase"/>
    <property type="match status" value="1"/>
</dbReference>
<protein>
    <recommendedName>
        <fullName evidence="16">Colipase</fullName>
    </recommendedName>
</protein>
<dbReference type="PRINTS" id="PR00128">
    <property type="entry name" value="COLIPASE"/>
</dbReference>
<dbReference type="InterPro" id="IPR047576">
    <property type="entry name" value="CLPS_chr"/>
</dbReference>
<keyword evidence="15" id="KW-1185">Reference proteome</keyword>
<dbReference type="AlphaFoldDB" id="A0AAY5KBN3"/>
<keyword evidence="10" id="KW-1015">Disulfide bond</keyword>
<evidence type="ECO:0000256" key="11">
    <source>
        <dbReference type="SAM" id="SignalP"/>
    </source>
</evidence>
<feature type="domain" description="Colipase C-terminal" evidence="13">
    <location>
        <begin position="68"/>
        <end position="111"/>
    </location>
</feature>
<dbReference type="GO" id="GO:0035473">
    <property type="term" value="F:lipase binding"/>
    <property type="evidence" value="ECO:0007669"/>
    <property type="project" value="InterPro"/>
</dbReference>
<organism evidence="14 15">
    <name type="scientific">Esox lucius</name>
    <name type="common">Northern pike</name>
    <dbReference type="NCBI Taxonomy" id="8010"/>
    <lineage>
        <taxon>Eukaryota</taxon>
        <taxon>Metazoa</taxon>
        <taxon>Chordata</taxon>
        <taxon>Craniata</taxon>
        <taxon>Vertebrata</taxon>
        <taxon>Euteleostomi</taxon>
        <taxon>Actinopterygii</taxon>
        <taxon>Neopterygii</taxon>
        <taxon>Teleostei</taxon>
        <taxon>Protacanthopterygii</taxon>
        <taxon>Esociformes</taxon>
        <taxon>Esocidae</taxon>
        <taxon>Esox</taxon>
    </lineage>
</organism>
<evidence type="ECO:0000256" key="3">
    <source>
        <dbReference type="ARBA" id="ARBA00004613"/>
    </source>
</evidence>
<proteinExistence type="predicted"/>
<dbReference type="InterPro" id="IPR017914">
    <property type="entry name" value="Colipase_C"/>
</dbReference>
<evidence type="ECO:0000256" key="1">
    <source>
        <dbReference type="ARBA" id="ARBA00002722"/>
    </source>
</evidence>
<evidence type="ECO:0000259" key="13">
    <source>
        <dbReference type="Pfam" id="PF02740"/>
    </source>
</evidence>
<evidence type="ECO:0000256" key="7">
    <source>
        <dbReference type="ARBA" id="ARBA00022757"/>
    </source>
</evidence>
<dbReference type="GeneTree" id="ENSGT00390000012644"/>
<feature type="chain" id="PRO_5044214427" description="Colipase" evidence="11">
    <location>
        <begin position="20"/>
        <end position="120"/>
    </location>
</feature>
<dbReference type="SUPFAM" id="SSF57190">
    <property type="entry name" value="Colipase-like"/>
    <property type="match status" value="2"/>
</dbReference>
<keyword evidence="6 11" id="KW-0732">Signal</keyword>